<dbReference type="AlphaFoldDB" id="A0AAW2FL14"/>
<feature type="transmembrane region" description="Helical" evidence="1">
    <location>
        <begin position="110"/>
        <end position="130"/>
    </location>
</feature>
<reference evidence="2 3" key="1">
    <citation type="submission" date="2023-03" db="EMBL/GenBank/DDBJ databases">
        <title>High recombination rates correlate with genetic variation in Cardiocondyla obscurior ants.</title>
        <authorList>
            <person name="Errbii M."/>
        </authorList>
    </citation>
    <scope>NUCLEOTIDE SEQUENCE [LARGE SCALE GENOMIC DNA]</scope>
    <source>
        <strain evidence="2">Alpha-2009</strain>
        <tissue evidence="2">Whole body</tissue>
    </source>
</reference>
<proteinExistence type="predicted"/>
<evidence type="ECO:0000313" key="2">
    <source>
        <dbReference type="EMBL" id="KAL0115729.1"/>
    </source>
</evidence>
<evidence type="ECO:0000256" key="1">
    <source>
        <dbReference type="SAM" id="Phobius"/>
    </source>
</evidence>
<keyword evidence="3" id="KW-1185">Reference proteome</keyword>
<keyword evidence="1" id="KW-1133">Transmembrane helix</keyword>
<organism evidence="2 3">
    <name type="scientific">Cardiocondyla obscurior</name>
    <dbReference type="NCBI Taxonomy" id="286306"/>
    <lineage>
        <taxon>Eukaryota</taxon>
        <taxon>Metazoa</taxon>
        <taxon>Ecdysozoa</taxon>
        <taxon>Arthropoda</taxon>
        <taxon>Hexapoda</taxon>
        <taxon>Insecta</taxon>
        <taxon>Pterygota</taxon>
        <taxon>Neoptera</taxon>
        <taxon>Endopterygota</taxon>
        <taxon>Hymenoptera</taxon>
        <taxon>Apocrita</taxon>
        <taxon>Aculeata</taxon>
        <taxon>Formicoidea</taxon>
        <taxon>Formicidae</taxon>
        <taxon>Myrmicinae</taxon>
        <taxon>Cardiocondyla</taxon>
    </lineage>
</organism>
<accession>A0AAW2FL14</accession>
<comment type="caution">
    <text evidence="2">The sequence shown here is derived from an EMBL/GenBank/DDBJ whole genome shotgun (WGS) entry which is preliminary data.</text>
</comment>
<dbReference type="EMBL" id="JADYXP020000010">
    <property type="protein sequence ID" value="KAL0115729.1"/>
    <property type="molecule type" value="Genomic_DNA"/>
</dbReference>
<name>A0AAW2FL14_9HYME</name>
<gene>
    <name evidence="2" type="ORF">PUN28_010929</name>
</gene>
<protein>
    <submittedName>
        <fullName evidence="2">Uncharacterized protein</fullName>
    </submittedName>
</protein>
<dbReference type="Proteomes" id="UP001430953">
    <property type="component" value="Unassembled WGS sequence"/>
</dbReference>
<evidence type="ECO:0000313" key="3">
    <source>
        <dbReference type="Proteomes" id="UP001430953"/>
    </source>
</evidence>
<keyword evidence="1" id="KW-0812">Transmembrane</keyword>
<sequence>MQSIIIKLYQIIHIFTDLPQINIHITVLLTCMYIYIYKIFFFIYISKSARLNSWFLQHFNEIVSSSNRQARKTIKLQSRVSSQTFSVFLLYRSLERSRESRRYHRIRGHIYAASSIMLCSIWFCHSRWLITFLHAENRSTLRPQPTLTRNRYTRTPLLSYSATPLLRSSKFRFGCRRIEEKDKAIYCLFYSFATELHPIKAYPKKNFSYYLKNFSREQDWYALIGEKSFSGIIYGCYSLHRCTCTYRMAESFLIGTGTIKKKKKEISRCFKRS</sequence>
<feature type="transmembrane region" description="Helical" evidence="1">
    <location>
        <begin position="23"/>
        <end position="45"/>
    </location>
</feature>
<keyword evidence="1" id="KW-0472">Membrane</keyword>